<dbReference type="InterPro" id="IPR021109">
    <property type="entry name" value="Peptidase_aspartic_dom_sf"/>
</dbReference>
<dbReference type="PANTHER" id="PTHR37984:SF5">
    <property type="entry name" value="PROTEIN NYNRIN-LIKE"/>
    <property type="match status" value="1"/>
</dbReference>
<evidence type="ECO:0000256" key="8">
    <source>
        <dbReference type="SAM" id="MobiDB-lite"/>
    </source>
</evidence>
<reference evidence="10" key="1">
    <citation type="submission" date="2016-07" db="EMBL/GenBank/DDBJ databases">
        <title>De novo transcriptome assembly of four accessions of the metal hyperaccumulator plant Noccaea caerulescens.</title>
        <authorList>
            <person name="Blande D."/>
            <person name="Halimaa P."/>
            <person name="Tervahauta A.I."/>
            <person name="Aarts M.G."/>
            <person name="Karenlampi S.O."/>
        </authorList>
    </citation>
    <scope>NUCLEOTIDE SEQUENCE</scope>
</reference>
<dbReference type="PROSITE" id="PS50994">
    <property type="entry name" value="INTEGRASE"/>
    <property type="match status" value="1"/>
</dbReference>
<dbReference type="GO" id="GO:0015074">
    <property type="term" value="P:DNA integration"/>
    <property type="evidence" value="ECO:0007669"/>
    <property type="project" value="InterPro"/>
</dbReference>
<dbReference type="Pfam" id="PF17917">
    <property type="entry name" value="RT_RNaseH"/>
    <property type="match status" value="1"/>
</dbReference>
<dbReference type="SUPFAM" id="SSF56672">
    <property type="entry name" value="DNA/RNA polymerases"/>
    <property type="match status" value="1"/>
</dbReference>
<dbReference type="FunFam" id="3.30.70.270:FF:000020">
    <property type="entry name" value="Transposon Tf2-6 polyprotein-like Protein"/>
    <property type="match status" value="1"/>
</dbReference>
<feature type="region of interest" description="Disordered" evidence="8">
    <location>
        <begin position="391"/>
        <end position="455"/>
    </location>
</feature>
<dbReference type="SUPFAM" id="SSF53098">
    <property type="entry name" value="Ribonuclease H-like"/>
    <property type="match status" value="1"/>
</dbReference>
<evidence type="ECO:0000256" key="1">
    <source>
        <dbReference type="ARBA" id="ARBA00012493"/>
    </source>
</evidence>
<evidence type="ECO:0000256" key="7">
    <source>
        <dbReference type="ARBA" id="ARBA00022918"/>
    </source>
</evidence>
<evidence type="ECO:0000256" key="6">
    <source>
        <dbReference type="ARBA" id="ARBA00022801"/>
    </source>
</evidence>
<feature type="region of interest" description="Disordered" evidence="8">
    <location>
        <begin position="284"/>
        <end position="307"/>
    </location>
</feature>
<keyword evidence="5" id="KW-0255">Endonuclease</keyword>
<dbReference type="PANTHER" id="PTHR37984">
    <property type="entry name" value="PROTEIN CBG26694"/>
    <property type="match status" value="1"/>
</dbReference>
<dbReference type="InterPro" id="IPR001584">
    <property type="entry name" value="Integrase_cat-core"/>
</dbReference>
<dbReference type="InterPro" id="IPR000477">
    <property type="entry name" value="RT_dom"/>
</dbReference>
<dbReference type="GO" id="GO:0003676">
    <property type="term" value="F:nucleic acid binding"/>
    <property type="evidence" value="ECO:0007669"/>
    <property type="project" value="InterPro"/>
</dbReference>
<dbReference type="CDD" id="cd01647">
    <property type="entry name" value="RT_LTR"/>
    <property type="match status" value="1"/>
</dbReference>
<dbReference type="InterPro" id="IPR005162">
    <property type="entry name" value="Retrotrans_gag_dom"/>
</dbReference>
<sequence length="1766" mass="200616">MKDEDPLKHLDKFDRLCGLQKINGVSEDGFKLRLFPFSLGGKAQAWESSLPQGTVTTWEQCKRAFLAKFFPTSRTAKLRNDISGFTQLNSETFNEAYERFKGYQMQCPHHGFSKENLLSTLYRGVLPEYRKLLDTASNGHFMGQDVEDGLLLVENIATSDGNYNEVYDRSDRGNSIQEEKHKKEIKLLNDKLDRLLSGQQKQVHFICEDEVVDEEEETQVEEVSYITNQGGYQKGFINYKNNPNLSYRSTNVENPQDQVYPPQQTQQQGGQQVVYYKRGFPPKTFGAQQQGSTQAQAGSSSGQDSDTNKLLQQILQGQATGASDLHIKLAEIHNKVDGTHYELTKKIEELSSKVKYLESQSGSSSKGILPGKPVPNPKEYAKAIMLRSGKELKQKAQPSAVNEDIEVQEGESLLENETPEQADKLPKETEVQKKQAEQPNGKETNKKTETLFVPPPYKPQLPFPTRFKKQQLEKVRAMFDKQIKDIEITMPILDAFMLVPPYQKFLKDAVLERAKELQGAVHLTHECSAIIQRRVVQKKLGDPGSFTLPCSLGPLAFNSCLCDLGASVSLMPLTVAKTLGFDKYKDCKISLVLADRSIRLPVGVLEDLPVRIGNVEIPTDFVVLEMDEEPKDPLIFGRPFLATAGAVIDVQRGKIELNLGKDFKLNFDIKDVMKKPTIGGQLFWVETLDQLADEYLEELAAEDHLHLALTKGPEEKSYLNTVQLEYTRLLDSHAMLTEESPAEDIGKGQHKETVEVNQLGITGEETIEQTPEDDWSELKAPKVDLKPLPKGLRYAFLGPNSTYPVIVNQNLTHTELTSLLAELRKFRRAIGYSLEDIKGLSPELCTHRIHLDNESKGSIEHQRRLNPNLKEVVKKEVLKLLDAGVIYPISDSTWVSPVHCVPKKGGITVLKNDKNELIPTRTITGHRMCIDYRKLNSATRKDHFPLPFIDQMLERLANHPFYCFLDGYSGFFQIPIHPNDQEKTTFTCPYGTFAYKRMPFGLCNAPATFQRCMTSIFSDLIEDIVEVFMDDFSVYGCSFGSCLSNLCRVLKRCEETNLVLNWEKCHFMVQEGIVLGHKISEKGIEVDQAKIEVMVQLAPPETVKDVRSFLGHAGFYRRFIKDFSKIARPLTRLLCKETEFLFDDECLRAFNLIKAALVSAPIVQAPNWDHPFEIMCDASDYAVGAVLGQKIDKKLHVIYYASRTLDDAQGRYATTEKELLAVVFAFEKFRSYLVGSKVIVYTDHAALRHLLAKKDTKPRLLRWILLLQEFDLEILDKKGVENGVADHLSRLRIDEDIPINDALPEEQLMLVKVLKETVKVAKKLKEIKAVEEKETPWYADFANYLVCGEVPTDLSPYQKKKFFRDVSHYFWDEPYLFKRGSDGLFRRCIAQEEVDGILQHCHGSNYGGHFATFKTATKVLQAGFWWPSLFKDVHDFISRCDRCQREGNISRRNEMPQNPILEVEIFDVWGIDFMGPFNPSSYGNQYILVAVDYVSKWVEAVACPTNDAKVVIKLFKNIIFPRYGVPRVVISDGGSHFINKVFENLLKRYGVKHKVATPYHPQTSGQVEVSNKQIKGILRTIVGVTKKDWAAKLDDALWAYRTAYKTPIGRTPFQLLYGKSCHLPVELEYKALWAVKLLNFDIRTAQEKREIDLHELEESRLDAYESSKIYKERTKAFHDKKILPRTFKEGNSVLLFNSRLKLFPGKLKSRWSGPFKIKEVLPYGAVTLLNQNGGEFTVNGQRLKPYLGHETVGVGVSTPLRDPHPA</sequence>
<feature type="compositionally biased region" description="Low complexity" evidence="8">
    <location>
        <begin position="286"/>
        <end position="305"/>
    </location>
</feature>
<dbReference type="InterPro" id="IPR036397">
    <property type="entry name" value="RNaseH_sf"/>
</dbReference>
<keyword evidence="3" id="KW-0548">Nucleotidyltransferase</keyword>
<feature type="domain" description="Integrase catalytic" evidence="9">
    <location>
        <begin position="1455"/>
        <end position="1620"/>
    </location>
</feature>
<keyword evidence="6" id="KW-0378">Hydrolase</keyword>
<gene>
    <name evidence="10" type="ORF">MP_TR7866_c8_g1_i1_g.22682</name>
</gene>
<evidence type="ECO:0000256" key="2">
    <source>
        <dbReference type="ARBA" id="ARBA00022679"/>
    </source>
</evidence>
<dbReference type="Gene3D" id="3.30.420.10">
    <property type="entry name" value="Ribonuclease H-like superfamily/Ribonuclease H"/>
    <property type="match status" value="1"/>
</dbReference>
<dbReference type="EC" id="2.7.7.49" evidence="1"/>
<dbReference type="CDD" id="cd09274">
    <property type="entry name" value="RNase_HI_RT_Ty3"/>
    <property type="match status" value="1"/>
</dbReference>
<evidence type="ECO:0000259" key="9">
    <source>
        <dbReference type="PROSITE" id="PS50994"/>
    </source>
</evidence>
<dbReference type="InterPro" id="IPR041373">
    <property type="entry name" value="RT_RNaseH"/>
</dbReference>
<evidence type="ECO:0000313" key="10">
    <source>
        <dbReference type="EMBL" id="JAU94230.1"/>
    </source>
</evidence>
<feature type="compositionally biased region" description="Low complexity" evidence="8">
    <location>
        <begin position="255"/>
        <end position="271"/>
    </location>
</feature>
<proteinExistence type="predicted"/>
<protein>
    <recommendedName>
        <fullName evidence="1">RNA-directed DNA polymerase</fullName>
        <ecNumber evidence="1">2.7.7.49</ecNumber>
    </recommendedName>
</protein>
<dbReference type="InterPro" id="IPR043502">
    <property type="entry name" value="DNA/RNA_pol_sf"/>
</dbReference>
<dbReference type="Gene3D" id="3.30.70.270">
    <property type="match status" value="2"/>
</dbReference>
<dbReference type="GO" id="GO:0004519">
    <property type="term" value="F:endonuclease activity"/>
    <property type="evidence" value="ECO:0007669"/>
    <property type="project" value="UniProtKB-KW"/>
</dbReference>
<evidence type="ECO:0000256" key="5">
    <source>
        <dbReference type="ARBA" id="ARBA00022759"/>
    </source>
</evidence>
<dbReference type="GO" id="GO:0003964">
    <property type="term" value="F:RNA-directed DNA polymerase activity"/>
    <property type="evidence" value="ECO:0007669"/>
    <property type="project" value="UniProtKB-KW"/>
</dbReference>
<dbReference type="CDD" id="cd00303">
    <property type="entry name" value="retropepsin_like"/>
    <property type="match status" value="1"/>
</dbReference>
<keyword evidence="4" id="KW-0540">Nuclease</keyword>
<organism evidence="10">
    <name type="scientific">Noccaea caerulescens</name>
    <name type="common">Alpine penny-cress</name>
    <name type="synonym">Thlaspi caerulescens</name>
    <dbReference type="NCBI Taxonomy" id="107243"/>
    <lineage>
        <taxon>Eukaryota</taxon>
        <taxon>Viridiplantae</taxon>
        <taxon>Streptophyta</taxon>
        <taxon>Embryophyta</taxon>
        <taxon>Tracheophyta</taxon>
        <taxon>Spermatophyta</taxon>
        <taxon>Magnoliopsida</taxon>
        <taxon>eudicotyledons</taxon>
        <taxon>Gunneridae</taxon>
        <taxon>Pentapetalae</taxon>
        <taxon>rosids</taxon>
        <taxon>malvids</taxon>
        <taxon>Brassicales</taxon>
        <taxon>Brassicaceae</taxon>
        <taxon>Coluteocarpeae</taxon>
        <taxon>Noccaea</taxon>
    </lineage>
</organism>
<dbReference type="InterPro" id="IPR043128">
    <property type="entry name" value="Rev_trsase/Diguanyl_cyclase"/>
</dbReference>
<dbReference type="Pfam" id="PF17921">
    <property type="entry name" value="Integrase_H2C2"/>
    <property type="match status" value="1"/>
</dbReference>
<evidence type="ECO:0000256" key="3">
    <source>
        <dbReference type="ARBA" id="ARBA00022695"/>
    </source>
</evidence>
<dbReference type="Pfam" id="PF03732">
    <property type="entry name" value="Retrotrans_gag"/>
    <property type="match status" value="1"/>
</dbReference>
<name>A0A1J3JP11_NOCCA</name>
<dbReference type="InterPro" id="IPR012337">
    <property type="entry name" value="RNaseH-like_sf"/>
</dbReference>
<feature type="region of interest" description="Disordered" evidence="8">
    <location>
        <begin position="249"/>
        <end position="271"/>
    </location>
</feature>
<accession>A0A1J3JP11</accession>
<dbReference type="Pfam" id="PF00665">
    <property type="entry name" value="rve"/>
    <property type="match status" value="1"/>
</dbReference>
<feature type="compositionally biased region" description="Basic and acidic residues" evidence="8">
    <location>
        <begin position="421"/>
        <end position="436"/>
    </location>
</feature>
<dbReference type="EMBL" id="GEVM01011708">
    <property type="protein sequence ID" value="JAU94230.1"/>
    <property type="molecule type" value="Transcribed_RNA"/>
</dbReference>
<dbReference type="InterPro" id="IPR041588">
    <property type="entry name" value="Integrase_H2C2"/>
</dbReference>
<dbReference type="Gene3D" id="1.10.340.70">
    <property type="match status" value="1"/>
</dbReference>
<keyword evidence="2" id="KW-0808">Transferase</keyword>
<dbReference type="FunFam" id="3.10.20.370:FF:000001">
    <property type="entry name" value="Retrovirus-related Pol polyprotein from transposon 17.6-like protein"/>
    <property type="match status" value="1"/>
</dbReference>
<evidence type="ECO:0000256" key="4">
    <source>
        <dbReference type="ARBA" id="ARBA00022722"/>
    </source>
</evidence>
<dbReference type="InterPro" id="IPR050951">
    <property type="entry name" value="Retrovirus_Pol_polyprotein"/>
</dbReference>
<feature type="compositionally biased region" description="Acidic residues" evidence="8">
    <location>
        <begin position="403"/>
        <end position="420"/>
    </location>
</feature>
<dbReference type="Gene3D" id="2.40.70.10">
    <property type="entry name" value="Acid Proteases"/>
    <property type="match status" value="1"/>
</dbReference>
<dbReference type="Pfam" id="PF00078">
    <property type="entry name" value="RVT_1"/>
    <property type="match status" value="1"/>
</dbReference>
<dbReference type="Gene3D" id="3.10.10.10">
    <property type="entry name" value="HIV Type 1 Reverse Transcriptase, subunit A, domain 1"/>
    <property type="match status" value="1"/>
</dbReference>
<keyword evidence="7" id="KW-0695">RNA-directed DNA polymerase</keyword>
<dbReference type="GO" id="GO:0016787">
    <property type="term" value="F:hydrolase activity"/>
    <property type="evidence" value="ECO:0007669"/>
    <property type="project" value="UniProtKB-KW"/>
</dbReference>